<sequence length="228" mass="25301">MYVPKHFDNSTESEVRALVRSYPLAALVIMDQDQVLSANHIPFVFESDHIALASDGAVLSRGELPGLLQDRLQGHIPRANKLWQDHSADVEVLLIFQGAQGYISPNWYPSKQESGRVVPTWNYEAVHIRGRLRVVDDASWVLRQMTTMTQLAEMDSSPAWQVSDAPADYIQKLSGVLLGIEVEITHVEAKSKMSQNQPDANRAGVLSGLARLGTPHGQVLAEAIRRRS</sequence>
<evidence type="ECO:0000313" key="1">
    <source>
        <dbReference type="EMBL" id="GAA3944855.1"/>
    </source>
</evidence>
<name>A0ABP7NEZ3_9GAMM</name>
<gene>
    <name evidence="1" type="ORF">GCM10022278_00020</name>
</gene>
<dbReference type="InterPro" id="IPR012349">
    <property type="entry name" value="Split_barrel_FMN-bd"/>
</dbReference>
<evidence type="ECO:0000313" key="2">
    <source>
        <dbReference type="Proteomes" id="UP001501337"/>
    </source>
</evidence>
<dbReference type="Pfam" id="PF04299">
    <property type="entry name" value="FMN_bind_2"/>
    <property type="match status" value="1"/>
</dbReference>
<protein>
    <submittedName>
        <fullName evidence="1">FMN-binding negative transcriptional regulator</fullName>
    </submittedName>
</protein>
<dbReference type="Proteomes" id="UP001501337">
    <property type="component" value="Unassembled WGS sequence"/>
</dbReference>
<dbReference type="Gene3D" id="2.30.110.10">
    <property type="entry name" value="Electron Transport, Fmn-binding Protein, Chain A"/>
    <property type="match status" value="1"/>
</dbReference>
<organism evidence="1 2">
    <name type="scientific">Allohahella marinimesophila</name>
    <dbReference type="NCBI Taxonomy" id="1054972"/>
    <lineage>
        <taxon>Bacteria</taxon>
        <taxon>Pseudomonadati</taxon>
        <taxon>Pseudomonadota</taxon>
        <taxon>Gammaproteobacteria</taxon>
        <taxon>Oceanospirillales</taxon>
        <taxon>Hahellaceae</taxon>
        <taxon>Allohahella</taxon>
    </lineage>
</organism>
<dbReference type="SUPFAM" id="SSF50475">
    <property type="entry name" value="FMN-binding split barrel"/>
    <property type="match status" value="1"/>
</dbReference>
<keyword evidence="2" id="KW-1185">Reference proteome</keyword>
<dbReference type="PIRSF" id="PIRSF010372">
    <property type="entry name" value="PaiB"/>
    <property type="match status" value="1"/>
</dbReference>
<dbReference type="PANTHER" id="PTHR35802">
    <property type="entry name" value="PROTEASE SYNTHASE AND SPORULATION PROTEIN PAI 2"/>
    <property type="match status" value="1"/>
</dbReference>
<dbReference type="RefSeq" id="WP_344802007.1">
    <property type="nucleotide sequence ID" value="NZ_BAABBO010000001.1"/>
</dbReference>
<accession>A0ABP7NEZ3</accession>
<proteinExistence type="predicted"/>
<dbReference type="InterPro" id="IPR007396">
    <property type="entry name" value="TR_PAI2-type"/>
</dbReference>
<comment type="caution">
    <text evidence="1">The sequence shown here is derived from an EMBL/GenBank/DDBJ whole genome shotgun (WGS) entry which is preliminary data.</text>
</comment>
<dbReference type="EMBL" id="BAABBO010000001">
    <property type="protein sequence ID" value="GAA3944855.1"/>
    <property type="molecule type" value="Genomic_DNA"/>
</dbReference>
<reference evidence="2" key="1">
    <citation type="journal article" date="2019" name="Int. J. Syst. Evol. Microbiol.">
        <title>The Global Catalogue of Microorganisms (GCM) 10K type strain sequencing project: providing services to taxonomists for standard genome sequencing and annotation.</title>
        <authorList>
            <consortium name="The Broad Institute Genomics Platform"/>
            <consortium name="The Broad Institute Genome Sequencing Center for Infectious Disease"/>
            <person name="Wu L."/>
            <person name="Ma J."/>
        </authorList>
    </citation>
    <scope>NUCLEOTIDE SEQUENCE [LARGE SCALE GENOMIC DNA]</scope>
    <source>
        <strain evidence="2">JCM 17555</strain>
    </source>
</reference>
<dbReference type="PANTHER" id="PTHR35802:SF1">
    <property type="entry name" value="PROTEASE SYNTHASE AND SPORULATION PROTEIN PAI 2"/>
    <property type="match status" value="1"/>
</dbReference>